<sequence length="75" mass="8142">YKNTSALIAYYLGVFCILCPPILSIPALVLGIKGLHNVRENPEAKGTVHAWIGIVSGSFFLILSIAVGLWILFNN</sequence>
<evidence type="ECO:0000259" key="2">
    <source>
        <dbReference type="Pfam" id="PF13828"/>
    </source>
</evidence>
<keyword evidence="1" id="KW-1133">Transmembrane helix</keyword>
<gene>
    <name evidence="3" type="ORF">METZ01_LOCUS280538</name>
</gene>
<accession>A0A382KS92</accession>
<protein>
    <recommendedName>
        <fullName evidence="2">DUF4190 domain-containing protein</fullName>
    </recommendedName>
</protein>
<keyword evidence="1" id="KW-0812">Transmembrane</keyword>
<dbReference type="InterPro" id="IPR025241">
    <property type="entry name" value="DUF4190"/>
</dbReference>
<evidence type="ECO:0000256" key="1">
    <source>
        <dbReference type="SAM" id="Phobius"/>
    </source>
</evidence>
<feature type="transmembrane region" description="Helical" evidence="1">
    <location>
        <begin position="7"/>
        <end position="30"/>
    </location>
</feature>
<name>A0A382KS92_9ZZZZ</name>
<dbReference type="EMBL" id="UINC01082687">
    <property type="protein sequence ID" value="SVC27684.1"/>
    <property type="molecule type" value="Genomic_DNA"/>
</dbReference>
<keyword evidence="1" id="KW-0472">Membrane</keyword>
<feature type="domain" description="DUF4190" evidence="2">
    <location>
        <begin position="6"/>
        <end position="66"/>
    </location>
</feature>
<dbReference type="AlphaFoldDB" id="A0A382KS92"/>
<organism evidence="3">
    <name type="scientific">marine metagenome</name>
    <dbReference type="NCBI Taxonomy" id="408172"/>
    <lineage>
        <taxon>unclassified sequences</taxon>
        <taxon>metagenomes</taxon>
        <taxon>ecological metagenomes</taxon>
    </lineage>
</organism>
<feature type="non-terminal residue" evidence="3">
    <location>
        <position position="1"/>
    </location>
</feature>
<evidence type="ECO:0000313" key="3">
    <source>
        <dbReference type="EMBL" id="SVC27684.1"/>
    </source>
</evidence>
<dbReference type="Pfam" id="PF13828">
    <property type="entry name" value="DUF4190"/>
    <property type="match status" value="1"/>
</dbReference>
<reference evidence="3" key="1">
    <citation type="submission" date="2018-05" db="EMBL/GenBank/DDBJ databases">
        <authorList>
            <person name="Lanie J.A."/>
            <person name="Ng W.-L."/>
            <person name="Kazmierczak K.M."/>
            <person name="Andrzejewski T.M."/>
            <person name="Davidsen T.M."/>
            <person name="Wayne K.J."/>
            <person name="Tettelin H."/>
            <person name="Glass J.I."/>
            <person name="Rusch D."/>
            <person name="Podicherti R."/>
            <person name="Tsui H.-C.T."/>
            <person name="Winkler M.E."/>
        </authorList>
    </citation>
    <scope>NUCLEOTIDE SEQUENCE</scope>
</reference>
<proteinExistence type="predicted"/>
<feature type="transmembrane region" description="Helical" evidence="1">
    <location>
        <begin position="50"/>
        <end position="73"/>
    </location>
</feature>